<feature type="transmembrane region" description="Helical" evidence="1">
    <location>
        <begin position="93"/>
        <end position="121"/>
    </location>
</feature>
<proteinExistence type="predicted"/>
<keyword evidence="1" id="KW-0812">Transmembrane</keyword>
<name>A0A226EVP4_FOLCA</name>
<keyword evidence="1" id="KW-0472">Membrane</keyword>
<feature type="transmembrane region" description="Helical" evidence="1">
    <location>
        <begin position="62"/>
        <end position="81"/>
    </location>
</feature>
<evidence type="ECO:0000256" key="1">
    <source>
        <dbReference type="SAM" id="Phobius"/>
    </source>
</evidence>
<reference evidence="2 3" key="1">
    <citation type="submission" date="2015-12" db="EMBL/GenBank/DDBJ databases">
        <title>The genome of Folsomia candida.</title>
        <authorList>
            <person name="Faddeeva A."/>
            <person name="Derks M.F."/>
            <person name="Anvar Y."/>
            <person name="Smit S."/>
            <person name="Van Straalen N."/>
            <person name="Roelofs D."/>
        </authorList>
    </citation>
    <scope>NUCLEOTIDE SEQUENCE [LARGE SCALE GENOMIC DNA]</scope>
    <source>
        <strain evidence="2 3">VU population</strain>
        <tissue evidence="2">Whole body</tissue>
    </source>
</reference>
<protein>
    <recommendedName>
        <fullName evidence="4">Gustatory receptor</fullName>
    </recommendedName>
</protein>
<feature type="transmembrane region" description="Helical" evidence="1">
    <location>
        <begin position="269"/>
        <end position="291"/>
    </location>
</feature>
<organism evidence="2 3">
    <name type="scientific">Folsomia candida</name>
    <name type="common">Springtail</name>
    <dbReference type="NCBI Taxonomy" id="158441"/>
    <lineage>
        <taxon>Eukaryota</taxon>
        <taxon>Metazoa</taxon>
        <taxon>Ecdysozoa</taxon>
        <taxon>Arthropoda</taxon>
        <taxon>Hexapoda</taxon>
        <taxon>Collembola</taxon>
        <taxon>Entomobryomorpha</taxon>
        <taxon>Isotomoidea</taxon>
        <taxon>Isotomidae</taxon>
        <taxon>Proisotominae</taxon>
        <taxon>Folsomia</taxon>
    </lineage>
</organism>
<evidence type="ECO:0008006" key="4">
    <source>
        <dbReference type="Google" id="ProtNLM"/>
    </source>
</evidence>
<evidence type="ECO:0000313" key="3">
    <source>
        <dbReference type="Proteomes" id="UP000198287"/>
    </source>
</evidence>
<feature type="transmembrane region" description="Helical" evidence="1">
    <location>
        <begin position="303"/>
        <end position="326"/>
    </location>
</feature>
<feature type="transmembrane region" description="Helical" evidence="1">
    <location>
        <begin position="172"/>
        <end position="190"/>
    </location>
</feature>
<keyword evidence="1" id="KW-1133">Transmembrane helix</keyword>
<dbReference type="Proteomes" id="UP000198287">
    <property type="component" value="Unassembled WGS sequence"/>
</dbReference>
<dbReference type="AlphaFoldDB" id="A0A226EVP4"/>
<gene>
    <name evidence="2" type="ORF">Fcan01_00495</name>
</gene>
<dbReference type="EMBL" id="LNIX01000001">
    <property type="protein sequence ID" value="OXA61589.1"/>
    <property type="molecule type" value="Genomic_DNA"/>
</dbReference>
<sequence>MPPLGREPPLHPQIFGVLSAYSRVLERSIFYGKCPLHFDKKVGFFLIKLHFRGYVTYYTRQLIAQTTFILPAVFVVARYLVNLATNRCQDNNVPGFVVVVNTAALILAVALVMLFVPLVFFRATILLAEKHFYWLLKRLEEHCPSKGNGYSISTKIQGVATSIFNLYRWAPLFLALIGVLFKLDAVFYMLSELRISPSTWTALAFRLVSLGFGLYEICRLICILIALLLFSFNVLLRMVHMWSNISTRNSVRVEFYRQIAVIMKTFREYLILAATLGIFVGFMMQIAFNYATVTCFDLLSFPYYHVIPYIAIVLGLMVMSFLHVAATIHQTFHEKLQVLRGMCRSRERARFKELRALKIIAFEVMLGSRAKPIEKEFKIAYLDNVLQYTVTLIELFGQDVSSYLIVD</sequence>
<feature type="transmembrane region" description="Helical" evidence="1">
    <location>
        <begin position="210"/>
        <end position="236"/>
    </location>
</feature>
<evidence type="ECO:0000313" key="2">
    <source>
        <dbReference type="EMBL" id="OXA61589.1"/>
    </source>
</evidence>
<keyword evidence="3" id="KW-1185">Reference proteome</keyword>
<accession>A0A226EVP4</accession>
<comment type="caution">
    <text evidence="2">The sequence shown here is derived from an EMBL/GenBank/DDBJ whole genome shotgun (WGS) entry which is preliminary data.</text>
</comment>